<keyword evidence="2" id="KW-1185">Reference proteome</keyword>
<dbReference type="AlphaFoldDB" id="A0A5B7H4H2"/>
<reference evidence="1 2" key="1">
    <citation type="submission" date="2019-05" db="EMBL/GenBank/DDBJ databases">
        <title>Another draft genome of Portunus trituberculatus and its Hox gene families provides insights of decapod evolution.</title>
        <authorList>
            <person name="Jeong J.-H."/>
            <person name="Song I."/>
            <person name="Kim S."/>
            <person name="Choi T."/>
            <person name="Kim D."/>
            <person name="Ryu S."/>
            <person name="Kim W."/>
        </authorList>
    </citation>
    <scope>NUCLEOTIDE SEQUENCE [LARGE SCALE GENOMIC DNA]</scope>
    <source>
        <tissue evidence="1">Muscle</tissue>
    </source>
</reference>
<evidence type="ECO:0000313" key="2">
    <source>
        <dbReference type="Proteomes" id="UP000324222"/>
    </source>
</evidence>
<dbReference type="EMBL" id="VSRR010025615">
    <property type="protein sequence ID" value="MPC67000.1"/>
    <property type="molecule type" value="Genomic_DNA"/>
</dbReference>
<proteinExistence type="predicted"/>
<protein>
    <submittedName>
        <fullName evidence="1">Uncharacterized protein</fullName>
    </submittedName>
</protein>
<evidence type="ECO:0000313" key="1">
    <source>
        <dbReference type="EMBL" id="MPC67000.1"/>
    </source>
</evidence>
<organism evidence="1 2">
    <name type="scientific">Portunus trituberculatus</name>
    <name type="common">Swimming crab</name>
    <name type="synonym">Neptunus trituberculatus</name>
    <dbReference type="NCBI Taxonomy" id="210409"/>
    <lineage>
        <taxon>Eukaryota</taxon>
        <taxon>Metazoa</taxon>
        <taxon>Ecdysozoa</taxon>
        <taxon>Arthropoda</taxon>
        <taxon>Crustacea</taxon>
        <taxon>Multicrustacea</taxon>
        <taxon>Malacostraca</taxon>
        <taxon>Eumalacostraca</taxon>
        <taxon>Eucarida</taxon>
        <taxon>Decapoda</taxon>
        <taxon>Pleocyemata</taxon>
        <taxon>Brachyura</taxon>
        <taxon>Eubrachyura</taxon>
        <taxon>Portunoidea</taxon>
        <taxon>Portunidae</taxon>
        <taxon>Portuninae</taxon>
        <taxon>Portunus</taxon>
    </lineage>
</organism>
<gene>
    <name evidence="1" type="ORF">E2C01_061160</name>
</gene>
<sequence>MKPPLLPRPRFTPFCYVSFLSPITTITTTSITTTTINGIHMITPYLSLRQHHLYRAIGRTVKIKTCPFQSLQPK</sequence>
<accession>A0A5B7H4H2</accession>
<dbReference type="Proteomes" id="UP000324222">
    <property type="component" value="Unassembled WGS sequence"/>
</dbReference>
<comment type="caution">
    <text evidence="1">The sequence shown here is derived from an EMBL/GenBank/DDBJ whole genome shotgun (WGS) entry which is preliminary data.</text>
</comment>
<name>A0A5B7H4H2_PORTR</name>